<dbReference type="SUPFAM" id="SSF52540">
    <property type="entry name" value="P-loop containing nucleoside triphosphate hydrolases"/>
    <property type="match status" value="1"/>
</dbReference>
<evidence type="ECO:0000256" key="3">
    <source>
        <dbReference type="ARBA" id="ARBA00022777"/>
    </source>
</evidence>
<reference evidence="6 7" key="1">
    <citation type="submission" date="2018-08" db="EMBL/GenBank/DDBJ databases">
        <title>Genomic Encyclopedia of Type Strains, Phase IV (KMG-IV): sequencing the most valuable type-strain genomes for metagenomic binning, comparative biology and taxonomic classification.</title>
        <authorList>
            <person name="Goeker M."/>
        </authorList>
    </citation>
    <scope>NUCLEOTIDE SEQUENCE [LARGE SCALE GENOMIC DNA]</scope>
    <source>
        <strain evidence="6 7">DSM 18841</strain>
    </source>
</reference>
<dbReference type="InterPro" id="IPR022486">
    <property type="entry name" value="PPK2_PA0141"/>
</dbReference>
<dbReference type="PIRSF" id="PIRSF028756">
    <property type="entry name" value="PPK2_prd"/>
    <property type="match status" value="1"/>
</dbReference>
<evidence type="ECO:0000256" key="4">
    <source>
        <dbReference type="RuleBase" id="RU369062"/>
    </source>
</evidence>
<dbReference type="PANTHER" id="PTHR34383">
    <property type="entry name" value="POLYPHOSPHATE:AMP PHOSPHOTRANSFERASE-RELATED"/>
    <property type="match status" value="1"/>
</dbReference>
<protein>
    <recommendedName>
        <fullName evidence="4">ADP/GDP-polyphosphate phosphotransferase</fullName>
        <ecNumber evidence="4">2.7.4.-</ecNumber>
    </recommendedName>
    <alternativeName>
        <fullName evidence="4">Polyphosphate kinase PPK2</fullName>
    </alternativeName>
</protein>
<feature type="domain" description="Polyphosphate kinase-2-related" evidence="5">
    <location>
        <begin position="38"/>
        <end position="260"/>
    </location>
</feature>
<dbReference type="InterPro" id="IPR016898">
    <property type="entry name" value="Polyphosphate_phosphotransfera"/>
</dbReference>
<keyword evidence="3 4" id="KW-0418">Kinase</keyword>
<dbReference type="RefSeq" id="WP_115900740.1">
    <property type="nucleotide sequence ID" value="NZ_QUNS01000003.1"/>
</dbReference>
<keyword evidence="2 4" id="KW-0808">Transferase</keyword>
<dbReference type="OrthoDB" id="9775224at2"/>
<gene>
    <name evidence="6" type="ORF">C7448_103114</name>
</gene>
<keyword evidence="7" id="KW-1185">Reference proteome</keyword>
<name>A0A3E0I0Z8_9FLAO</name>
<dbReference type="EMBL" id="QUNS01000003">
    <property type="protein sequence ID" value="REH52382.1"/>
    <property type="molecule type" value="Genomic_DNA"/>
</dbReference>
<evidence type="ECO:0000313" key="6">
    <source>
        <dbReference type="EMBL" id="REH52382.1"/>
    </source>
</evidence>
<dbReference type="InterPro" id="IPR027417">
    <property type="entry name" value="P-loop_NTPase"/>
</dbReference>
<dbReference type="PANTHER" id="PTHR34383:SF1">
    <property type="entry name" value="ADP-POLYPHOSPHATE PHOSPHOTRANSFERASE"/>
    <property type="match status" value="1"/>
</dbReference>
<dbReference type="AlphaFoldDB" id="A0A3E0I0Z8"/>
<dbReference type="Proteomes" id="UP000256884">
    <property type="component" value="Unassembled WGS sequence"/>
</dbReference>
<accession>A0A3E0I0Z8</accession>
<evidence type="ECO:0000256" key="1">
    <source>
        <dbReference type="ARBA" id="ARBA00009924"/>
    </source>
</evidence>
<dbReference type="InterPro" id="IPR022488">
    <property type="entry name" value="PPK2-related"/>
</dbReference>
<dbReference type="GO" id="GO:0008976">
    <property type="term" value="F:polyphosphate kinase activity"/>
    <property type="evidence" value="ECO:0007669"/>
    <property type="project" value="UniProtKB-UniRule"/>
</dbReference>
<dbReference type="Gene3D" id="3.40.50.300">
    <property type="entry name" value="P-loop containing nucleotide triphosphate hydrolases"/>
    <property type="match status" value="1"/>
</dbReference>
<evidence type="ECO:0000256" key="2">
    <source>
        <dbReference type="ARBA" id="ARBA00022679"/>
    </source>
</evidence>
<dbReference type="EC" id="2.7.4.-" evidence="4"/>
<proteinExistence type="inferred from homology"/>
<comment type="caution">
    <text evidence="6">The sequence shown here is derived from an EMBL/GenBank/DDBJ whole genome shotgun (WGS) entry which is preliminary data.</text>
</comment>
<evidence type="ECO:0000259" key="5">
    <source>
        <dbReference type="Pfam" id="PF03976"/>
    </source>
</evidence>
<organism evidence="6 7">
    <name type="scientific">Tenacibaculum gallaicum</name>
    <dbReference type="NCBI Taxonomy" id="561505"/>
    <lineage>
        <taxon>Bacteria</taxon>
        <taxon>Pseudomonadati</taxon>
        <taxon>Bacteroidota</taxon>
        <taxon>Flavobacteriia</taxon>
        <taxon>Flavobacteriales</taxon>
        <taxon>Flavobacteriaceae</taxon>
        <taxon>Tenacibaculum</taxon>
    </lineage>
</organism>
<sequence>MKEKPELTIEDFESVSTSEELLAIIEKKGISITKVKVKLDYEEELRKLQIELVKLQQWIAKNNKRVAVIFEGRDAAGKGGSIRRFMEHMNPRSTRLVALNKPTEVEKGQWYFQRYIKELPNPGEIVFFDRSWYNRAVVEPVMGFCTDDQYKNFLVQVPEFEHMLYEDGVVVIKFWLSISKDEQLRRFNSRNNNPLKRWKFSPVDKRGQELWDTYSYYKNEMFSKTHTAYSPWIVVKTNNKKEARVECMRHVLSQFDYDGREEATTVLTPDPNIVMRYYRSVKHLD</sequence>
<comment type="function">
    <text evidence="4">Uses inorganic polyphosphate (polyP) as a donor to convert GDP to GTP or ADP to ATP.</text>
</comment>
<comment type="similarity">
    <text evidence="1 4">Belongs to the polyphosphate kinase 2 (PPK2) family. Class I subfamily.</text>
</comment>
<evidence type="ECO:0000313" key="7">
    <source>
        <dbReference type="Proteomes" id="UP000256884"/>
    </source>
</evidence>
<dbReference type="GO" id="GO:0006793">
    <property type="term" value="P:phosphorus metabolic process"/>
    <property type="evidence" value="ECO:0007669"/>
    <property type="project" value="InterPro"/>
</dbReference>
<dbReference type="Pfam" id="PF03976">
    <property type="entry name" value="PPK2"/>
    <property type="match status" value="1"/>
</dbReference>
<comment type="subunit">
    <text evidence="4">Homotetramer.</text>
</comment>
<dbReference type="NCBIfam" id="TIGR03707">
    <property type="entry name" value="PPK2_P_aer"/>
    <property type="match status" value="1"/>
</dbReference>